<dbReference type="PANTHER" id="PTHR43571">
    <property type="entry name" value="NADP-SPECIFIC GLUTAMATE DEHYDROGENASE 1-RELATED"/>
    <property type="match status" value="1"/>
</dbReference>
<protein>
    <recommendedName>
        <fullName evidence="3 5">Glutamate dehydrogenase</fullName>
    </recommendedName>
</protein>
<evidence type="ECO:0000313" key="12">
    <source>
        <dbReference type="Proteomes" id="UP000579281"/>
    </source>
</evidence>
<comment type="similarity">
    <text evidence="1 5 9">Belongs to the Glu/Leu/Phe/Val dehydrogenases family.</text>
</comment>
<keyword evidence="7" id="KW-0547">Nucleotide-binding</keyword>
<dbReference type="CDD" id="cd05313">
    <property type="entry name" value="NAD_bind_2_Glu_DH"/>
    <property type="match status" value="1"/>
</dbReference>
<dbReference type="Pfam" id="PF02812">
    <property type="entry name" value="ELFV_dehydrog_N"/>
    <property type="match status" value="1"/>
</dbReference>
<evidence type="ECO:0000256" key="2">
    <source>
        <dbReference type="ARBA" id="ARBA00011643"/>
    </source>
</evidence>
<proteinExistence type="inferred from homology"/>
<feature type="binding site" evidence="7">
    <location>
        <position position="377"/>
    </location>
    <ligand>
        <name>substrate</name>
    </ligand>
</feature>
<feature type="active site" description="Proton donor" evidence="6">
    <location>
        <position position="125"/>
    </location>
</feature>
<dbReference type="GO" id="GO:0000166">
    <property type="term" value="F:nucleotide binding"/>
    <property type="evidence" value="ECO:0007669"/>
    <property type="project" value="UniProtKB-KW"/>
</dbReference>
<evidence type="ECO:0000256" key="6">
    <source>
        <dbReference type="PIRSR" id="PIRSR000185-1"/>
    </source>
</evidence>
<organism evidence="11 12">
    <name type="scientific">Anaerosolibacter carboniphilus</name>
    <dbReference type="NCBI Taxonomy" id="1417629"/>
    <lineage>
        <taxon>Bacteria</taxon>
        <taxon>Bacillati</taxon>
        <taxon>Bacillota</taxon>
        <taxon>Clostridia</taxon>
        <taxon>Peptostreptococcales</taxon>
        <taxon>Thermotaleaceae</taxon>
        <taxon>Anaerosolibacter</taxon>
    </lineage>
</organism>
<dbReference type="PIRSF" id="PIRSF000185">
    <property type="entry name" value="Glu_DH"/>
    <property type="match status" value="1"/>
</dbReference>
<dbReference type="GO" id="GO:0005829">
    <property type="term" value="C:cytosol"/>
    <property type="evidence" value="ECO:0007669"/>
    <property type="project" value="TreeGrafter"/>
</dbReference>
<dbReference type="PRINTS" id="PR00082">
    <property type="entry name" value="GLFDHDRGNASE"/>
</dbReference>
<dbReference type="SMART" id="SM00839">
    <property type="entry name" value="ELFV_dehydrog"/>
    <property type="match status" value="1"/>
</dbReference>
<evidence type="ECO:0000256" key="3">
    <source>
        <dbReference type="ARBA" id="ARBA00012896"/>
    </source>
</evidence>
<evidence type="ECO:0000256" key="7">
    <source>
        <dbReference type="PIRSR" id="PIRSR000185-2"/>
    </source>
</evidence>
<dbReference type="EMBL" id="JACHEN010000026">
    <property type="protein sequence ID" value="MBB6217678.1"/>
    <property type="molecule type" value="Genomic_DNA"/>
</dbReference>
<dbReference type="PROSITE" id="PS00074">
    <property type="entry name" value="GLFV_DEHYDROGENASE"/>
    <property type="match status" value="1"/>
</dbReference>
<comment type="subunit">
    <text evidence="2">Homohexamer.</text>
</comment>
<dbReference type="GO" id="GO:0004354">
    <property type="term" value="F:glutamate dehydrogenase (NADP+) activity"/>
    <property type="evidence" value="ECO:0007669"/>
    <property type="project" value="TreeGrafter"/>
</dbReference>
<dbReference type="InterPro" id="IPR006095">
    <property type="entry name" value="Glu/Leu/Phe/Val/Trp_DH"/>
</dbReference>
<dbReference type="InterPro" id="IPR014362">
    <property type="entry name" value="Glu_DH"/>
</dbReference>
<evidence type="ECO:0000256" key="9">
    <source>
        <dbReference type="RuleBase" id="RU004417"/>
    </source>
</evidence>
<keyword evidence="7" id="KW-0520">NAD</keyword>
<feature type="binding site" evidence="7">
    <location>
        <position position="89"/>
    </location>
    <ligand>
        <name>substrate</name>
    </ligand>
</feature>
<name>A0A841KZD3_9FIRM</name>
<sequence length="445" mass="48531">MSVVQNVLEQVKKRNHGEVEFHQAVEEVLLSLEPVIAKHPEFVEAGILERIVEPERQIIFRVPWVDDQGKVQVNRGFRVQFNSAIGPYKGGLRFHPSVYVGIIKFLGFEQIFKNSLTGLPIGGGKGGSDFDPKGKSDAEVMRFCQSFMTELYRHIGQDVDVPAGDIGVGGREIGYMYGQYKRLKNAYEAGVLTGKGLTYGGSLARTEATGYGLVYFVREMLKEHGHSYEGKTVVISGSGNVAIYACQKAQSYGAKVVAMSDSNGYIYDKNGINLATIRQLKEVERKRISEYVKHHPEAEYHEGFSNIWSIKCDIALPCATQNDIDVPQAEMLIKNGVLAVGEGANMPTTNEAIKLFLEKGVLLAPAKAANAGGVATSALEMSQNSMRLSWTFEEVDAKLDAIMVNIFNASKDAAAKYGIPGNYVAGANIAGFLKVANAMMAQGLV</sequence>
<keyword evidence="4 5" id="KW-0560">Oxidoreductase</keyword>
<dbReference type="InterPro" id="IPR006096">
    <property type="entry name" value="Glu/Leu/Phe/Val/Trp_DH_C"/>
</dbReference>
<dbReference type="PANTHER" id="PTHR43571:SF1">
    <property type="entry name" value="NADP-SPECIFIC GLUTAMATE DEHYDROGENASE 1-RELATED"/>
    <property type="match status" value="1"/>
</dbReference>
<feature type="binding site" evidence="7">
    <location>
        <position position="240"/>
    </location>
    <ligand>
        <name>NAD(+)</name>
        <dbReference type="ChEBI" id="CHEBI:57540"/>
    </ligand>
</feature>
<feature type="binding site" evidence="7">
    <location>
        <position position="209"/>
    </location>
    <ligand>
        <name>NAD(+)</name>
        <dbReference type="ChEBI" id="CHEBI:57540"/>
    </ligand>
</feature>
<dbReference type="InterPro" id="IPR050724">
    <property type="entry name" value="Glu_Leu_Phe_Val_DH"/>
</dbReference>
<comment type="caution">
    <text evidence="11">The sequence shown here is derived from an EMBL/GenBank/DDBJ whole genome shotgun (WGS) entry which is preliminary data.</text>
</comment>
<accession>A0A841KZD3</accession>
<evidence type="ECO:0000256" key="8">
    <source>
        <dbReference type="PIRSR" id="PIRSR000185-3"/>
    </source>
</evidence>
<dbReference type="SUPFAM" id="SSF53223">
    <property type="entry name" value="Aminoacid dehydrogenase-like, N-terminal domain"/>
    <property type="match status" value="1"/>
</dbReference>
<evidence type="ECO:0000256" key="1">
    <source>
        <dbReference type="ARBA" id="ARBA00006382"/>
    </source>
</evidence>
<evidence type="ECO:0000259" key="10">
    <source>
        <dbReference type="SMART" id="SM00839"/>
    </source>
</evidence>
<evidence type="ECO:0000313" key="11">
    <source>
        <dbReference type="EMBL" id="MBB6217678.1"/>
    </source>
</evidence>
<evidence type="ECO:0000256" key="5">
    <source>
        <dbReference type="PIRNR" id="PIRNR000185"/>
    </source>
</evidence>
<feature type="binding site" evidence="7">
    <location>
        <position position="113"/>
    </location>
    <ligand>
        <name>substrate</name>
    </ligand>
</feature>
<keyword evidence="12" id="KW-1185">Reference proteome</keyword>
<dbReference type="AlphaFoldDB" id="A0A841KZD3"/>
<dbReference type="Gene3D" id="1.10.285.10">
    <property type="entry name" value="Glutamate Dehydrogenase, chain A, domain 3"/>
    <property type="match status" value="2"/>
</dbReference>
<dbReference type="InterPro" id="IPR033922">
    <property type="entry name" value="NAD_bind_Glu_DH"/>
</dbReference>
<dbReference type="InterPro" id="IPR046346">
    <property type="entry name" value="Aminoacid_DH-like_N_sf"/>
</dbReference>
<dbReference type="Proteomes" id="UP000579281">
    <property type="component" value="Unassembled WGS sequence"/>
</dbReference>
<dbReference type="InterPro" id="IPR033524">
    <property type="entry name" value="Glu/Leu/Phe/Val_DH_AS"/>
</dbReference>
<dbReference type="GO" id="GO:0006537">
    <property type="term" value="P:glutamate biosynthetic process"/>
    <property type="evidence" value="ECO:0007669"/>
    <property type="project" value="TreeGrafter"/>
</dbReference>
<dbReference type="SUPFAM" id="SSF51735">
    <property type="entry name" value="NAD(P)-binding Rossmann-fold domains"/>
    <property type="match status" value="1"/>
</dbReference>
<dbReference type="FunFam" id="3.40.50.10860:FF:000002">
    <property type="entry name" value="Glutamate dehydrogenase"/>
    <property type="match status" value="1"/>
</dbReference>
<dbReference type="FunFam" id="3.40.50.720:FF:000030">
    <property type="entry name" value="Glutamate dehydrogenase"/>
    <property type="match status" value="1"/>
</dbReference>
<dbReference type="InterPro" id="IPR036291">
    <property type="entry name" value="NAD(P)-bd_dom_sf"/>
</dbReference>
<feature type="site" description="Important for catalysis" evidence="8">
    <location>
        <position position="165"/>
    </location>
</feature>
<dbReference type="Gene3D" id="3.40.50.720">
    <property type="entry name" value="NAD(P)-binding Rossmann-like Domain"/>
    <property type="match status" value="1"/>
</dbReference>
<gene>
    <name evidence="11" type="ORF">HNQ80_003801</name>
</gene>
<feature type="domain" description="Glutamate/phenylalanine/leucine/valine/L-tryptophan dehydrogenase C-terminal" evidence="10">
    <location>
        <begin position="202"/>
        <end position="443"/>
    </location>
</feature>
<dbReference type="InterPro" id="IPR006097">
    <property type="entry name" value="Glu/Leu/Phe/Val/Trp_DH_dimer"/>
</dbReference>
<reference evidence="11 12" key="1">
    <citation type="submission" date="2020-08" db="EMBL/GenBank/DDBJ databases">
        <title>Genomic Encyclopedia of Type Strains, Phase IV (KMG-IV): sequencing the most valuable type-strain genomes for metagenomic binning, comparative biology and taxonomic classification.</title>
        <authorList>
            <person name="Goeker M."/>
        </authorList>
    </citation>
    <scope>NUCLEOTIDE SEQUENCE [LARGE SCALE GENOMIC DNA]</scope>
    <source>
        <strain evidence="11 12">DSM 103526</strain>
    </source>
</reference>
<dbReference type="NCBIfam" id="NF006929">
    <property type="entry name" value="PRK09414.1"/>
    <property type="match status" value="1"/>
</dbReference>
<feature type="binding site" evidence="7">
    <location>
        <position position="110"/>
    </location>
    <ligand>
        <name>substrate</name>
    </ligand>
</feature>
<dbReference type="RefSeq" id="WP_184312168.1">
    <property type="nucleotide sequence ID" value="NZ_JACHEN010000026.1"/>
</dbReference>
<dbReference type="FunFam" id="1.10.285.10:FF:000001">
    <property type="entry name" value="Glutamate dehydrogenase"/>
    <property type="match status" value="1"/>
</dbReference>
<dbReference type="Gene3D" id="3.40.50.10860">
    <property type="entry name" value="Leucine Dehydrogenase, chain A, domain 1"/>
    <property type="match status" value="1"/>
</dbReference>
<evidence type="ECO:0000256" key="4">
    <source>
        <dbReference type="ARBA" id="ARBA00023002"/>
    </source>
</evidence>
<feature type="binding site" evidence="7">
    <location>
        <position position="164"/>
    </location>
    <ligand>
        <name>substrate</name>
    </ligand>
</feature>
<dbReference type="Pfam" id="PF00208">
    <property type="entry name" value="ELFV_dehydrog"/>
    <property type="match status" value="1"/>
</dbReference>